<name>A0A4U5M832_STECR</name>
<evidence type="ECO:0000313" key="1">
    <source>
        <dbReference type="EMBL" id="TKR65090.1"/>
    </source>
</evidence>
<dbReference type="OrthoDB" id="5875955at2759"/>
<protein>
    <submittedName>
        <fullName evidence="1">Uncharacterized protein</fullName>
    </submittedName>
</protein>
<comment type="caution">
    <text evidence="1">The sequence shown here is derived from an EMBL/GenBank/DDBJ whole genome shotgun (WGS) entry which is preliminary data.</text>
</comment>
<dbReference type="EMBL" id="AZBU02000009">
    <property type="protein sequence ID" value="TKR65090.1"/>
    <property type="molecule type" value="Genomic_DNA"/>
</dbReference>
<proteinExistence type="predicted"/>
<keyword evidence="2" id="KW-1185">Reference proteome</keyword>
<accession>A0A4U5M832</accession>
<organism evidence="1 2">
    <name type="scientific">Steinernema carpocapsae</name>
    <name type="common">Entomopathogenic nematode</name>
    <dbReference type="NCBI Taxonomy" id="34508"/>
    <lineage>
        <taxon>Eukaryota</taxon>
        <taxon>Metazoa</taxon>
        <taxon>Ecdysozoa</taxon>
        <taxon>Nematoda</taxon>
        <taxon>Chromadorea</taxon>
        <taxon>Rhabditida</taxon>
        <taxon>Tylenchina</taxon>
        <taxon>Panagrolaimomorpha</taxon>
        <taxon>Strongyloidoidea</taxon>
        <taxon>Steinernematidae</taxon>
        <taxon>Steinernema</taxon>
    </lineage>
</organism>
<dbReference type="AlphaFoldDB" id="A0A4U5M832"/>
<sequence>MIELFNNEKPFKCFIPQGNYETREKLIRLVNRRFDTIFEQSPRAIPQYDKSLTEIIKGNEPSLELRVVHFIYNVVVHEMFLYFNTDLVEQVRITPGLASLLGFTHNQLFVTPSLSLQPPCLKTISNLCVYTDIVEPSLFGDIRNNLLRLVHVSGQYGEQISQRFNSVHYFPAMHSNISSINVRICTLPGEEILIWIGITSFSNTTTKRFWSY</sequence>
<reference evidence="1 2" key="1">
    <citation type="journal article" date="2015" name="Genome Biol.">
        <title>Comparative genomics of Steinernema reveals deeply conserved gene regulatory networks.</title>
        <authorList>
            <person name="Dillman A.R."/>
            <person name="Macchietto M."/>
            <person name="Porter C.F."/>
            <person name="Rogers A."/>
            <person name="Williams B."/>
            <person name="Antoshechkin I."/>
            <person name="Lee M.M."/>
            <person name="Goodwin Z."/>
            <person name="Lu X."/>
            <person name="Lewis E.E."/>
            <person name="Goodrich-Blair H."/>
            <person name="Stock S.P."/>
            <person name="Adams B.J."/>
            <person name="Sternberg P.W."/>
            <person name="Mortazavi A."/>
        </authorList>
    </citation>
    <scope>NUCLEOTIDE SEQUENCE [LARGE SCALE GENOMIC DNA]</scope>
    <source>
        <strain evidence="1 2">ALL</strain>
    </source>
</reference>
<dbReference type="Proteomes" id="UP000298663">
    <property type="component" value="Unassembled WGS sequence"/>
</dbReference>
<evidence type="ECO:0000313" key="2">
    <source>
        <dbReference type="Proteomes" id="UP000298663"/>
    </source>
</evidence>
<gene>
    <name evidence="1" type="ORF">L596_025544</name>
</gene>
<reference evidence="1 2" key="2">
    <citation type="journal article" date="2019" name="G3 (Bethesda)">
        <title>Hybrid Assembly of the Genome of the Entomopathogenic Nematode Steinernema carpocapsae Identifies the X-Chromosome.</title>
        <authorList>
            <person name="Serra L."/>
            <person name="Macchietto M."/>
            <person name="Macias-Munoz A."/>
            <person name="McGill C.J."/>
            <person name="Rodriguez I.M."/>
            <person name="Rodriguez B."/>
            <person name="Murad R."/>
            <person name="Mortazavi A."/>
        </authorList>
    </citation>
    <scope>NUCLEOTIDE SEQUENCE [LARGE SCALE GENOMIC DNA]</scope>
    <source>
        <strain evidence="1 2">ALL</strain>
    </source>
</reference>